<feature type="transmembrane region" description="Helical" evidence="6">
    <location>
        <begin position="497"/>
        <end position="516"/>
    </location>
</feature>
<dbReference type="GO" id="GO:0022857">
    <property type="term" value="F:transmembrane transporter activity"/>
    <property type="evidence" value="ECO:0007669"/>
    <property type="project" value="InterPro"/>
</dbReference>
<gene>
    <name evidence="8" type="ORF">CcCBS67573_g02295</name>
</gene>
<evidence type="ECO:0000256" key="6">
    <source>
        <dbReference type="SAM" id="Phobius"/>
    </source>
</evidence>
<dbReference type="Pfam" id="PF07690">
    <property type="entry name" value="MFS_1"/>
    <property type="match status" value="1"/>
</dbReference>
<evidence type="ECO:0000256" key="5">
    <source>
        <dbReference type="ARBA" id="ARBA00023136"/>
    </source>
</evidence>
<feature type="transmembrane region" description="Helical" evidence="6">
    <location>
        <begin position="426"/>
        <end position="443"/>
    </location>
</feature>
<feature type="transmembrane region" description="Helical" evidence="6">
    <location>
        <begin position="322"/>
        <end position="341"/>
    </location>
</feature>
<dbReference type="GO" id="GO:0005886">
    <property type="term" value="C:plasma membrane"/>
    <property type="evidence" value="ECO:0007669"/>
    <property type="project" value="TreeGrafter"/>
</dbReference>
<dbReference type="Gene3D" id="1.20.1720.10">
    <property type="entry name" value="Multidrug resistance protein D"/>
    <property type="match status" value="2"/>
</dbReference>
<dbReference type="InterPro" id="IPR011701">
    <property type="entry name" value="MFS"/>
</dbReference>
<dbReference type="InterPro" id="IPR036259">
    <property type="entry name" value="MFS_trans_sf"/>
</dbReference>
<dbReference type="STRING" id="246404.A0A507FLW3"/>
<reference evidence="8 9" key="1">
    <citation type="journal article" date="2019" name="Sci. Rep.">
        <title>Comparative genomics of chytrid fungi reveal insights into the obligate biotrophic and pathogenic lifestyle of Synchytrium endobioticum.</title>
        <authorList>
            <person name="van de Vossenberg B.T.L.H."/>
            <person name="Warris S."/>
            <person name="Nguyen H.D.T."/>
            <person name="van Gent-Pelzer M.P.E."/>
            <person name="Joly D.L."/>
            <person name="van de Geest H.C."/>
            <person name="Bonants P.J.M."/>
            <person name="Smith D.S."/>
            <person name="Levesque C.A."/>
            <person name="van der Lee T.A.J."/>
        </authorList>
    </citation>
    <scope>NUCLEOTIDE SEQUENCE [LARGE SCALE GENOMIC DNA]</scope>
    <source>
        <strain evidence="8 9">CBS 675.73</strain>
    </source>
</reference>
<feature type="transmembrane region" description="Helical" evidence="6">
    <location>
        <begin position="225"/>
        <end position="245"/>
    </location>
</feature>
<feature type="transmembrane region" description="Helical" evidence="6">
    <location>
        <begin position="401"/>
        <end position="419"/>
    </location>
</feature>
<dbReference type="EMBL" id="QEAP01000047">
    <property type="protein sequence ID" value="TPX76418.1"/>
    <property type="molecule type" value="Genomic_DNA"/>
</dbReference>
<dbReference type="Gene3D" id="1.20.1250.20">
    <property type="entry name" value="MFS general substrate transporter like domains"/>
    <property type="match status" value="1"/>
</dbReference>
<proteinExistence type="predicted"/>
<evidence type="ECO:0000256" key="2">
    <source>
        <dbReference type="ARBA" id="ARBA00022448"/>
    </source>
</evidence>
<evidence type="ECO:0000313" key="9">
    <source>
        <dbReference type="Proteomes" id="UP000320333"/>
    </source>
</evidence>
<feature type="transmembrane region" description="Helical" evidence="6">
    <location>
        <begin position="116"/>
        <end position="135"/>
    </location>
</feature>
<dbReference type="AlphaFoldDB" id="A0A507FLW3"/>
<dbReference type="Proteomes" id="UP000320333">
    <property type="component" value="Unassembled WGS sequence"/>
</dbReference>
<evidence type="ECO:0000256" key="4">
    <source>
        <dbReference type="ARBA" id="ARBA00022989"/>
    </source>
</evidence>
<organism evidence="8 9">
    <name type="scientific">Chytriomyces confervae</name>
    <dbReference type="NCBI Taxonomy" id="246404"/>
    <lineage>
        <taxon>Eukaryota</taxon>
        <taxon>Fungi</taxon>
        <taxon>Fungi incertae sedis</taxon>
        <taxon>Chytridiomycota</taxon>
        <taxon>Chytridiomycota incertae sedis</taxon>
        <taxon>Chytridiomycetes</taxon>
        <taxon>Chytridiales</taxon>
        <taxon>Chytriomycetaceae</taxon>
        <taxon>Chytriomyces</taxon>
    </lineage>
</organism>
<feature type="transmembrane region" description="Helical" evidence="6">
    <location>
        <begin position="257"/>
        <end position="279"/>
    </location>
</feature>
<sequence length="608" mass="64841">MNPVPTKGPDTTTQAGVVVQMSSGADMPDITSSGSELQVAKDSQVIAIEDILEGSDSSPKDVVAFDVFTQVKVPLSKFEFVCVFVSMMLGVLLAALDQTIVATALKAIVADLGDQALLPWIGSAYMLSSCALCTMYGKLADIFGRKLAFLVAVVVFEVGSLVCGVATSMGMLIAGRAIAGMAHCLVSVSSFMTNAELPGVGGGGIMSLVLIMLSDIVSIQDRGKYQGFIGGTYSIASVVGPLVGGTFVDNLSWRWCFFVNLPIGLVTFLIVMFLLKLPAPEGNFMDKLRRVDFIGIALLTISIVLLLVPLQLGGAEWAWGAWYTILCFVLSCVFFVVFGIYEGRVEEAIVPYALFSNTSVPALLVIAISIGASLFPAMYYISVFFQVVQGATATIAGVKSVPLIFGVVVVSVCSGLFVSKTGQYRILFFIGPVVMSVGIYLVSTLNQYSSTVMNVFYLLLFGMGVGPLNSIGVVAIQSSVDTKMIAVATAVQRTCQQLGGAFGVSLIGSIFNSALASNIEQRAVHLPEAVALLRKGGFQVDPKEVFQVVELLQVNQTTPVYASALNEVVEAFVGAFRISYLWLLPFPVLILLANTLFVRQFELKSKKK</sequence>
<dbReference type="PANTHER" id="PTHR23501:SF191">
    <property type="entry name" value="VACUOLAR BASIC AMINO ACID TRANSPORTER 4"/>
    <property type="match status" value="1"/>
</dbReference>
<dbReference type="SUPFAM" id="SSF103473">
    <property type="entry name" value="MFS general substrate transporter"/>
    <property type="match status" value="1"/>
</dbReference>
<feature type="transmembrane region" description="Helical" evidence="6">
    <location>
        <begin position="455"/>
        <end position="476"/>
    </location>
</feature>
<keyword evidence="5 6" id="KW-0472">Membrane</keyword>
<dbReference type="PROSITE" id="PS50850">
    <property type="entry name" value="MFS"/>
    <property type="match status" value="1"/>
</dbReference>
<keyword evidence="9" id="KW-1185">Reference proteome</keyword>
<feature type="transmembrane region" description="Helical" evidence="6">
    <location>
        <begin position="291"/>
        <end position="310"/>
    </location>
</feature>
<accession>A0A507FLW3</accession>
<comment type="subcellular location">
    <subcellularLocation>
        <location evidence="1">Endomembrane system</location>
        <topology evidence="1">Multi-pass membrane protein</topology>
    </subcellularLocation>
</comment>
<evidence type="ECO:0000256" key="1">
    <source>
        <dbReference type="ARBA" id="ARBA00004127"/>
    </source>
</evidence>
<protein>
    <recommendedName>
        <fullName evidence="7">Major facilitator superfamily (MFS) profile domain-containing protein</fullName>
    </recommendedName>
</protein>
<feature type="transmembrane region" description="Helical" evidence="6">
    <location>
        <begin position="362"/>
        <end position="381"/>
    </location>
</feature>
<dbReference type="CDD" id="cd17502">
    <property type="entry name" value="MFS_Azr1_MDR_like"/>
    <property type="match status" value="1"/>
</dbReference>
<name>A0A507FLW3_9FUNG</name>
<feature type="transmembrane region" description="Helical" evidence="6">
    <location>
        <begin position="78"/>
        <end position="96"/>
    </location>
</feature>
<dbReference type="GO" id="GO:0012505">
    <property type="term" value="C:endomembrane system"/>
    <property type="evidence" value="ECO:0007669"/>
    <property type="project" value="UniProtKB-SubCell"/>
</dbReference>
<feature type="transmembrane region" description="Helical" evidence="6">
    <location>
        <begin position="580"/>
        <end position="598"/>
    </location>
</feature>
<dbReference type="PANTHER" id="PTHR23501">
    <property type="entry name" value="MAJOR FACILITATOR SUPERFAMILY"/>
    <property type="match status" value="1"/>
</dbReference>
<keyword evidence="2" id="KW-0813">Transport</keyword>
<keyword evidence="3 6" id="KW-0812">Transmembrane</keyword>
<comment type="caution">
    <text evidence="8">The sequence shown here is derived from an EMBL/GenBank/DDBJ whole genome shotgun (WGS) entry which is preliminary data.</text>
</comment>
<feature type="transmembrane region" description="Helical" evidence="6">
    <location>
        <begin position="147"/>
        <end position="175"/>
    </location>
</feature>
<evidence type="ECO:0000256" key="3">
    <source>
        <dbReference type="ARBA" id="ARBA00022692"/>
    </source>
</evidence>
<evidence type="ECO:0000313" key="8">
    <source>
        <dbReference type="EMBL" id="TPX76418.1"/>
    </source>
</evidence>
<keyword evidence="4 6" id="KW-1133">Transmembrane helix</keyword>
<feature type="transmembrane region" description="Helical" evidence="6">
    <location>
        <begin position="195"/>
        <end position="213"/>
    </location>
</feature>
<dbReference type="OrthoDB" id="2147446at2759"/>
<dbReference type="InterPro" id="IPR020846">
    <property type="entry name" value="MFS_dom"/>
</dbReference>
<evidence type="ECO:0000259" key="7">
    <source>
        <dbReference type="PROSITE" id="PS50850"/>
    </source>
</evidence>
<feature type="domain" description="Major facilitator superfamily (MFS) profile" evidence="7">
    <location>
        <begin position="83"/>
        <end position="602"/>
    </location>
</feature>